<dbReference type="EMBL" id="CP108253">
    <property type="protein sequence ID" value="WTU44184.1"/>
    <property type="molecule type" value="Genomic_DNA"/>
</dbReference>
<evidence type="ECO:0000259" key="1">
    <source>
        <dbReference type="PROSITE" id="PS51725"/>
    </source>
</evidence>
<feature type="domain" description="ABM" evidence="1">
    <location>
        <begin position="2"/>
        <end position="88"/>
    </location>
</feature>
<reference evidence="2" key="1">
    <citation type="submission" date="2022-10" db="EMBL/GenBank/DDBJ databases">
        <title>The complete genomes of actinobacterial strains from the NBC collection.</title>
        <authorList>
            <person name="Joergensen T.S."/>
            <person name="Alvarez Arevalo M."/>
            <person name="Sterndorff E.B."/>
            <person name="Faurdal D."/>
            <person name="Vuksanovic O."/>
            <person name="Mourched A.-S."/>
            <person name="Charusanti P."/>
            <person name="Shaw S."/>
            <person name="Blin K."/>
            <person name="Weber T."/>
        </authorList>
    </citation>
    <scope>NUCLEOTIDE SEQUENCE</scope>
    <source>
        <strain evidence="2">NBC_00060</strain>
    </source>
</reference>
<dbReference type="InterPro" id="IPR050744">
    <property type="entry name" value="AI-2_Isomerase_LsrG"/>
</dbReference>
<keyword evidence="2" id="KW-0560">Oxidoreductase</keyword>
<accession>A0AAU2H9V6</accession>
<dbReference type="AlphaFoldDB" id="A0AAU2H9V6"/>
<dbReference type="PROSITE" id="PS51725">
    <property type="entry name" value="ABM"/>
    <property type="match status" value="1"/>
</dbReference>
<keyword evidence="2" id="KW-0503">Monooxygenase</keyword>
<protein>
    <submittedName>
        <fullName evidence="2">Antibiotic biosynthesis monooxygenase</fullName>
    </submittedName>
</protein>
<dbReference type="PANTHER" id="PTHR33336">
    <property type="entry name" value="QUINOL MONOOXYGENASE YGIN-RELATED"/>
    <property type="match status" value="1"/>
</dbReference>
<name>A0AAU2H9V6_9ACTN</name>
<gene>
    <name evidence="2" type="ORF">OHV25_33685</name>
</gene>
<dbReference type="GO" id="GO:0005829">
    <property type="term" value="C:cytosol"/>
    <property type="evidence" value="ECO:0007669"/>
    <property type="project" value="TreeGrafter"/>
</dbReference>
<dbReference type="InterPro" id="IPR007138">
    <property type="entry name" value="ABM_dom"/>
</dbReference>
<dbReference type="GO" id="GO:0004497">
    <property type="term" value="F:monooxygenase activity"/>
    <property type="evidence" value="ECO:0007669"/>
    <property type="project" value="UniProtKB-KW"/>
</dbReference>
<organism evidence="2">
    <name type="scientific">Streptomyces sp. NBC_00060</name>
    <dbReference type="NCBI Taxonomy" id="2975636"/>
    <lineage>
        <taxon>Bacteria</taxon>
        <taxon>Bacillati</taxon>
        <taxon>Actinomycetota</taxon>
        <taxon>Actinomycetes</taxon>
        <taxon>Kitasatosporales</taxon>
        <taxon>Streptomycetaceae</taxon>
        <taxon>Streptomyces</taxon>
    </lineage>
</organism>
<dbReference type="PANTHER" id="PTHR33336:SF3">
    <property type="entry name" value="ABM DOMAIN-CONTAINING PROTEIN"/>
    <property type="match status" value="1"/>
</dbReference>
<sequence length="102" mass="11134">MPVVIARVHPKPGRLQEVLDVYAEAVPHVHEEPGCELFALHTDQTSIFVVERWTTGEDLAVHSATPTFARTRARVEGLLGAPADVWVLDAFPSGDPLKGVIQ</sequence>
<evidence type="ECO:0000313" key="2">
    <source>
        <dbReference type="EMBL" id="WTU44184.1"/>
    </source>
</evidence>
<dbReference type="Pfam" id="PF03992">
    <property type="entry name" value="ABM"/>
    <property type="match status" value="1"/>
</dbReference>
<dbReference type="InterPro" id="IPR011008">
    <property type="entry name" value="Dimeric_a/b-barrel"/>
</dbReference>
<dbReference type="Gene3D" id="3.30.70.100">
    <property type="match status" value="1"/>
</dbReference>
<proteinExistence type="predicted"/>
<dbReference type="SUPFAM" id="SSF54909">
    <property type="entry name" value="Dimeric alpha+beta barrel"/>
    <property type="match status" value="1"/>
</dbReference>